<name>A0A8H7DGB1_9AGAR</name>
<keyword evidence="3" id="KW-1185">Reference proteome</keyword>
<evidence type="ECO:0000313" key="2">
    <source>
        <dbReference type="EMBL" id="KAF7371173.1"/>
    </source>
</evidence>
<accession>A0A8H7DGB1</accession>
<proteinExistence type="predicted"/>
<dbReference type="EMBL" id="JACAZH010000004">
    <property type="protein sequence ID" value="KAF7371173.1"/>
    <property type="molecule type" value="Genomic_DNA"/>
</dbReference>
<protein>
    <submittedName>
        <fullName evidence="2">Uncharacterized protein</fullName>
    </submittedName>
</protein>
<evidence type="ECO:0000256" key="1">
    <source>
        <dbReference type="SAM" id="MobiDB-lite"/>
    </source>
</evidence>
<dbReference type="AlphaFoldDB" id="A0A8H7DGB1"/>
<dbReference type="OrthoDB" id="3034835at2759"/>
<comment type="caution">
    <text evidence="2">The sequence shown here is derived from an EMBL/GenBank/DDBJ whole genome shotgun (WGS) entry which is preliminary data.</text>
</comment>
<evidence type="ECO:0000313" key="3">
    <source>
        <dbReference type="Proteomes" id="UP000623467"/>
    </source>
</evidence>
<sequence length="369" mass="40098">MLTTVFEAEVGVPCFSSLPAIPMPLSRVLRKCLKPFRKSRGKVALSLRENVQGDPQVHSRTDTTASGSTCIDFASHSPPTRPESPAGQDASSLVPGEHAFAAAEIDSTCDIPNKVEKYESASRAIPTNSAMPSIDSDGNIFNHTIEHVSIVHVAGNRNETHFYSAVADPTAAAPLPEDFRKNIENNPRLRSILGVAMVFHDPPSALQISVILGLRWNEVGAALRPISSYLEPPNSAINLNTDIKLRQALKDSLLRRAGTVWIDAAKYHALIAEWCLVGQSRNACDVIYAGEFWDYHVCNASPSSQLYDALRSSRLPLNPVSRTKLPPVIHWLNENGGAEAVDLLLTYGERSSDPSQPVQVMGGALSMLF</sequence>
<feature type="region of interest" description="Disordered" evidence="1">
    <location>
        <begin position="50"/>
        <end position="69"/>
    </location>
</feature>
<organism evidence="2 3">
    <name type="scientific">Mycena sanguinolenta</name>
    <dbReference type="NCBI Taxonomy" id="230812"/>
    <lineage>
        <taxon>Eukaryota</taxon>
        <taxon>Fungi</taxon>
        <taxon>Dikarya</taxon>
        <taxon>Basidiomycota</taxon>
        <taxon>Agaricomycotina</taxon>
        <taxon>Agaricomycetes</taxon>
        <taxon>Agaricomycetidae</taxon>
        <taxon>Agaricales</taxon>
        <taxon>Marasmiineae</taxon>
        <taxon>Mycenaceae</taxon>
        <taxon>Mycena</taxon>
    </lineage>
</organism>
<gene>
    <name evidence="2" type="ORF">MSAN_00752800</name>
</gene>
<dbReference type="Proteomes" id="UP000623467">
    <property type="component" value="Unassembled WGS sequence"/>
</dbReference>
<reference evidence="2" key="1">
    <citation type="submission" date="2020-05" db="EMBL/GenBank/DDBJ databases">
        <title>Mycena genomes resolve the evolution of fungal bioluminescence.</title>
        <authorList>
            <person name="Tsai I.J."/>
        </authorList>
    </citation>
    <scope>NUCLEOTIDE SEQUENCE</scope>
    <source>
        <strain evidence="2">160909Yilan</strain>
    </source>
</reference>